<evidence type="ECO:0000313" key="3">
    <source>
        <dbReference type="EMBL" id="KPM32112.1"/>
    </source>
</evidence>
<gene>
    <name evidence="3" type="ORF">I595_1762</name>
</gene>
<sequence length="196" mass="22496">MGLWIFILGTAVVVIFIVVISRKQKKVLSKKKTEKNLQQFKTYAFLPERMISWPDLEKENDTDVSELAVNTVNKNMISLGYELNLTNPDLLVLLKTGKVRANKPVYASFPYSATLPTHPVYSAFSYRGYQIFNEIKGYNTAPATDGVWLRIDIVEQKNKEVLWTAASNEAIYFKKKPEELIAYINEMFKAYPQSKN</sequence>
<dbReference type="InterPro" id="IPR025411">
    <property type="entry name" value="DUF4136"/>
</dbReference>
<protein>
    <recommendedName>
        <fullName evidence="2">DUF4136 domain-containing protein</fullName>
    </recommendedName>
</protein>
<dbReference type="OrthoDB" id="118896at2"/>
<dbReference type="Gene3D" id="3.30.160.670">
    <property type="match status" value="1"/>
</dbReference>
<feature type="transmembrane region" description="Helical" evidence="1">
    <location>
        <begin position="6"/>
        <end position="22"/>
    </location>
</feature>
<accession>A0A0P7AZS7</accession>
<organism evidence="3 4">
    <name type="scientific">Croceitalea dokdonensis DOKDO 023</name>
    <dbReference type="NCBI Taxonomy" id="1300341"/>
    <lineage>
        <taxon>Bacteria</taxon>
        <taxon>Pseudomonadati</taxon>
        <taxon>Bacteroidota</taxon>
        <taxon>Flavobacteriia</taxon>
        <taxon>Flavobacteriales</taxon>
        <taxon>Flavobacteriaceae</taxon>
        <taxon>Croceitalea</taxon>
    </lineage>
</organism>
<keyword evidence="1" id="KW-0812">Transmembrane</keyword>
<comment type="caution">
    <text evidence="3">The sequence shown here is derived from an EMBL/GenBank/DDBJ whole genome shotgun (WGS) entry which is preliminary data.</text>
</comment>
<dbReference type="Pfam" id="PF13590">
    <property type="entry name" value="DUF4136"/>
    <property type="match status" value="1"/>
</dbReference>
<evidence type="ECO:0000313" key="4">
    <source>
        <dbReference type="Proteomes" id="UP000050280"/>
    </source>
</evidence>
<dbReference type="AlphaFoldDB" id="A0A0P7AZS7"/>
<dbReference type="Proteomes" id="UP000050280">
    <property type="component" value="Unassembled WGS sequence"/>
</dbReference>
<name>A0A0P7AZS7_9FLAO</name>
<keyword evidence="1" id="KW-0472">Membrane</keyword>
<keyword evidence="4" id="KW-1185">Reference proteome</keyword>
<evidence type="ECO:0000259" key="2">
    <source>
        <dbReference type="Pfam" id="PF13590"/>
    </source>
</evidence>
<dbReference type="RefSeq" id="WP_083467539.1">
    <property type="nucleotide sequence ID" value="NZ_LDJX01000003.1"/>
</dbReference>
<keyword evidence="1" id="KW-1133">Transmembrane helix</keyword>
<dbReference type="STRING" id="1300341.I595_1762"/>
<feature type="domain" description="DUF4136" evidence="2">
    <location>
        <begin position="33"/>
        <end position="192"/>
    </location>
</feature>
<evidence type="ECO:0000256" key="1">
    <source>
        <dbReference type="SAM" id="Phobius"/>
    </source>
</evidence>
<proteinExistence type="predicted"/>
<dbReference type="EMBL" id="LDJX01000003">
    <property type="protein sequence ID" value="KPM32112.1"/>
    <property type="molecule type" value="Genomic_DNA"/>
</dbReference>
<reference evidence="3 4" key="1">
    <citation type="submission" date="2015-09" db="EMBL/GenBank/DDBJ databases">
        <title>Genome sequence of the marine flavobacterium Croceitalea dokdonensis DOKDO 023 that contains proton- and sodium-pumping rhodopsins.</title>
        <authorList>
            <person name="Kwon S.-K."/>
            <person name="Lee H.K."/>
            <person name="Kwak M.-J."/>
            <person name="Kim J.F."/>
        </authorList>
    </citation>
    <scope>NUCLEOTIDE SEQUENCE [LARGE SCALE GENOMIC DNA]</scope>
    <source>
        <strain evidence="3 4">DOKDO 023</strain>
    </source>
</reference>